<dbReference type="Proteomes" id="UP000177622">
    <property type="component" value="Unassembled WGS sequence"/>
</dbReference>
<evidence type="ECO:0000256" key="5">
    <source>
        <dbReference type="ARBA" id="ARBA00023002"/>
    </source>
</evidence>
<dbReference type="PANTHER" id="PTHR42973:SF32">
    <property type="entry name" value="FAD-LINKED OXIDOREDUCTASE AFOF"/>
    <property type="match status" value="1"/>
</dbReference>
<dbReference type="InterPro" id="IPR016169">
    <property type="entry name" value="FAD-bd_PCMH_sub2"/>
</dbReference>
<evidence type="ECO:0000256" key="6">
    <source>
        <dbReference type="SAM" id="SignalP"/>
    </source>
</evidence>
<comment type="similarity">
    <text evidence="1">Belongs to the oxygen-dependent FAD-linked oxidoreductase family.</text>
</comment>
<dbReference type="Pfam" id="PF01565">
    <property type="entry name" value="FAD_binding_4"/>
    <property type="match status" value="1"/>
</dbReference>
<evidence type="ECO:0000313" key="9">
    <source>
        <dbReference type="Proteomes" id="UP000177622"/>
    </source>
</evidence>
<dbReference type="GO" id="GO:0071949">
    <property type="term" value="F:FAD binding"/>
    <property type="evidence" value="ECO:0007669"/>
    <property type="project" value="InterPro"/>
</dbReference>
<keyword evidence="4" id="KW-0274">FAD</keyword>
<protein>
    <recommendedName>
        <fullName evidence="7">FAD-binding PCMH-type domain-containing protein</fullName>
    </recommendedName>
</protein>
<dbReference type="SUPFAM" id="SSF56176">
    <property type="entry name" value="FAD-binding/transporter-associated domain-like"/>
    <property type="match status" value="1"/>
</dbReference>
<dbReference type="InterPro" id="IPR016166">
    <property type="entry name" value="FAD-bd_PCMH"/>
</dbReference>
<dbReference type="InterPro" id="IPR050416">
    <property type="entry name" value="FAD-linked_Oxidoreductase"/>
</dbReference>
<dbReference type="RefSeq" id="XP_022493945.1">
    <property type="nucleotide sequence ID" value="XM_022626160.1"/>
</dbReference>
<comment type="caution">
    <text evidence="8">The sequence shown here is derived from an EMBL/GenBank/DDBJ whole genome shotgun (WGS) entry which is preliminary data.</text>
</comment>
<evidence type="ECO:0000256" key="4">
    <source>
        <dbReference type="ARBA" id="ARBA00022827"/>
    </source>
</evidence>
<dbReference type="PROSITE" id="PS51387">
    <property type="entry name" value="FAD_PCMH"/>
    <property type="match status" value="1"/>
</dbReference>
<proteinExistence type="inferred from homology"/>
<evidence type="ECO:0000256" key="1">
    <source>
        <dbReference type="ARBA" id="ARBA00005466"/>
    </source>
</evidence>
<sequence>MRSLSLISILAALPILVASTPAPASQDEGPVDFNAIFKPVLSSGARLYLPNDPEYFKVNERWSNLQDPSYVAAIQPATEEDVKNIVKAATEHDIPFLATGSGHSVKTGYTSVKGAVNIDLKLLKNIFLDFENDAVTIGPGVVNSQVYDVLYDVKKELPLSTDRCISTLGTMIGGGLGTLYSVRGILADSLISAHVVTATGDLVTASQTENADLFWAIRGAGHNFGIITSATFKMYDQTNGGNSVFGDFLIPNSRNASAFELLKSVDEDLEPGVFWGILGGFNHTTKEAELHVRLLIFGDDADAAPHLAKVEALNPTVTSWANTTWNTYGEETAIMCNTGWNANMYSMGLKRTDVDTMVAAFTNWSSFSAENEWFNGLLMIERHSEATVMAVPEEERGVFPWRDTKIQMVFVNYITDPKYHDTLDDFIQPSRAEIQGVMGFENHHSYVNEAYGDEGPSVWYGEHNLPRLVAAKQKWDPKNHFGPGMPVPLSL</sequence>
<dbReference type="STRING" id="1835702.A0A1F5LZF7"/>
<dbReference type="AlphaFoldDB" id="A0A1F5LZF7"/>
<feature type="domain" description="FAD-binding PCMH-type" evidence="7">
    <location>
        <begin position="66"/>
        <end position="237"/>
    </location>
</feature>
<name>A0A1F5LZF7_PENAI</name>
<gene>
    <name evidence="8" type="ORF">PENARI_c001G00536</name>
</gene>
<dbReference type="InterPro" id="IPR006094">
    <property type="entry name" value="Oxid_FAD_bind_N"/>
</dbReference>
<keyword evidence="3 6" id="KW-0732">Signal</keyword>
<dbReference type="OrthoDB" id="415825at2759"/>
<keyword evidence="2" id="KW-0285">Flavoprotein</keyword>
<feature type="chain" id="PRO_5009520021" description="FAD-binding PCMH-type domain-containing protein" evidence="6">
    <location>
        <begin position="20"/>
        <end position="491"/>
    </location>
</feature>
<dbReference type="EMBL" id="LXJU01000001">
    <property type="protein sequence ID" value="OGE58523.1"/>
    <property type="molecule type" value="Genomic_DNA"/>
</dbReference>
<dbReference type="InterPro" id="IPR012951">
    <property type="entry name" value="BBE"/>
</dbReference>
<accession>A0A1F5LZF7</accession>
<dbReference type="Pfam" id="PF08031">
    <property type="entry name" value="BBE"/>
    <property type="match status" value="1"/>
</dbReference>
<organism evidence="8 9">
    <name type="scientific">Penicillium arizonense</name>
    <dbReference type="NCBI Taxonomy" id="1835702"/>
    <lineage>
        <taxon>Eukaryota</taxon>
        <taxon>Fungi</taxon>
        <taxon>Dikarya</taxon>
        <taxon>Ascomycota</taxon>
        <taxon>Pezizomycotina</taxon>
        <taxon>Eurotiomycetes</taxon>
        <taxon>Eurotiomycetidae</taxon>
        <taxon>Eurotiales</taxon>
        <taxon>Aspergillaceae</taxon>
        <taxon>Penicillium</taxon>
    </lineage>
</organism>
<keyword evidence="5" id="KW-0560">Oxidoreductase</keyword>
<dbReference type="Gene3D" id="3.40.462.20">
    <property type="match status" value="1"/>
</dbReference>
<keyword evidence="9" id="KW-1185">Reference proteome</keyword>
<evidence type="ECO:0000313" key="8">
    <source>
        <dbReference type="EMBL" id="OGE58523.1"/>
    </source>
</evidence>
<evidence type="ECO:0000256" key="3">
    <source>
        <dbReference type="ARBA" id="ARBA00022729"/>
    </source>
</evidence>
<evidence type="ECO:0000259" key="7">
    <source>
        <dbReference type="PROSITE" id="PS51387"/>
    </source>
</evidence>
<feature type="signal peptide" evidence="6">
    <location>
        <begin position="1"/>
        <end position="19"/>
    </location>
</feature>
<dbReference type="InterPro" id="IPR036318">
    <property type="entry name" value="FAD-bd_PCMH-like_sf"/>
</dbReference>
<dbReference type="GO" id="GO:0016491">
    <property type="term" value="F:oxidoreductase activity"/>
    <property type="evidence" value="ECO:0007669"/>
    <property type="project" value="UniProtKB-KW"/>
</dbReference>
<dbReference type="PANTHER" id="PTHR42973">
    <property type="entry name" value="BINDING OXIDOREDUCTASE, PUTATIVE (AFU_ORTHOLOGUE AFUA_1G17690)-RELATED"/>
    <property type="match status" value="1"/>
</dbReference>
<dbReference type="GeneID" id="34570894"/>
<evidence type="ECO:0000256" key="2">
    <source>
        <dbReference type="ARBA" id="ARBA00022630"/>
    </source>
</evidence>
<reference evidence="8 9" key="1">
    <citation type="journal article" date="2016" name="Sci. Rep.">
        <title>Penicillium arizonense, a new, genome sequenced fungal species, reveals a high chemical diversity in secreted metabolites.</title>
        <authorList>
            <person name="Grijseels S."/>
            <person name="Nielsen J.C."/>
            <person name="Randelovic M."/>
            <person name="Nielsen J."/>
            <person name="Nielsen K.F."/>
            <person name="Workman M."/>
            <person name="Frisvad J.C."/>
        </authorList>
    </citation>
    <scope>NUCLEOTIDE SEQUENCE [LARGE SCALE GENOMIC DNA]</scope>
    <source>
        <strain evidence="8 9">CBS 141311</strain>
    </source>
</reference>
<dbReference type="Gene3D" id="3.30.465.10">
    <property type="match status" value="1"/>
</dbReference>